<dbReference type="PANTHER" id="PTHR11103">
    <property type="entry name" value="SLR1189 PROTEIN"/>
    <property type="match status" value="1"/>
</dbReference>
<feature type="domain" description="Hcy-binding" evidence="4">
    <location>
        <begin position="4"/>
        <end position="310"/>
    </location>
</feature>
<proteinExistence type="predicted"/>
<evidence type="ECO:0000256" key="2">
    <source>
        <dbReference type="ARBA" id="ARBA00022679"/>
    </source>
</evidence>
<reference evidence="5" key="1">
    <citation type="journal article" date="2014" name="Int. J. Syst. Evol. Microbiol.">
        <title>Complete genome sequence of Corynebacterium casei LMG S-19264T (=DSM 44701T), isolated from a smear-ripened cheese.</title>
        <authorList>
            <consortium name="US DOE Joint Genome Institute (JGI-PGF)"/>
            <person name="Walter F."/>
            <person name="Albersmeier A."/>
            <person name="Kalinowski J."/>
            <person name="Ruckert C."/>
        </authorList>
    </citation>
    <scope>NUCLEOTIDE SEQUENCE</scope>
    <source>
        <strain evidence="5">CCM 7684</strain>
    </source>
</reference>
<evidence type="ECO:0000313" key="5">
    <source>
        <dbReference type="EMBL" id="GGE30737.1"/>
    </source>
</evidence>
<evidence type="ECO:0000259" key="4">
    <source>
        <dbReference type="PROSITE" id="PS50970"/>
    </source>
</evidence>
<evidence type="ECO:0000256" key="1">
    <source>
        <dbReference type="ARBA" id="ARBA00022603"/>
    </source>
</evidence>
<accession>A0A8J2VL69</accession>
<feature type="binding site" evidence="3">
    <location>
        <position position="226"/>
    </location>
    <ligand>
        <name>Zn(2+)</name>
        <dbReference type="ChEBI" id="CHEBI:29105"/>
    </ligand>
</feature>
<dbReference type="PROSITE" id="PS50970">
    <property type="entry name" value="HCY"/>
    <property type="match status" value="1"/>
</dbReference>
<keyword evidence="1 3" id="KW-0489">Methyltransferase</keyword>
<comment type="cofactor">
    <cofactor evidence="3">
        <name>Zn(2+)</name>
        <dbReference type="ChEBI" id="CHEBI:29105"/>
    </cofactor>
</comment>
<dbReference type="GO" id="GO:0008168">
    <property type="term" value="F:methyltransferase activity"/>
    <property type="evidence" value="ECO:0007669"/>
    <property type="project" value="UniProtKB-UniRule"/>
</dbReference>
<gene>
    <name evidence="5" type="ORF">GCM10007276_04940</name>
</gene>
<dbReference type="Gene3D" id="3.20.20.330">
    <property type="entry name" value="Homocysteine-binding-like domain"/>
    <property type="match status" value="1"/>
</dbReference>
<dbReference type="PANTHER" id="PTHR11103:SF18">
    <property type="entry name" value="SLR1189 PROTEIN"/>
    <property type="match status" value="1"/>
</dbReference>
<protein>
    <submittedName>
        <fullName evidence="5">Homocysteine S-methyltransferase</fullName>
    </submittedName>
</protein>
<organism evidence="5 6">
    <name type="scientific">Agaricicola taiwanensis</name>
    <dbReference type="NCBI Taxonomy" id="591372"/>
    <lineage>
        <taxon>Bacteria</taxon>
        <taxon>Pseudomonadati</taxon>
        <taxon>Pseudomonadota</taxon>
        <taxon>Alphaproteobacteria</taxon>
        <taxon>Rhodobacterales</taxon>
        <taxon>Paracoccaceae</taxon>
        <taxon>Agaricicola</taxon>
    </lineage>
</organism>
<comment type="caution">
    <text evidence="5">The sequence shown here is derived from an EMBL/GenBank/DDBJ whole genome shotgun (WGS) entry which is preliminary data.</text>
</comment>
<dbReference type="Proteomes" id="UP000602745">
    <property type="component" value="Unassembled WGS sequence"/>
</dbReference>
<dbReference type="RefSeq" id="WP_188408113.1">
    <property type="nucleotide sequence ID" value="NZ_BMCP01000001.1"/>
</dbReference>
<sequence>MPKYRDHLPQTRDRMFLSDGGMETTLIFHEGQDLPCFASFILLETDEGRTRLKSYYERYLSIARQNGVGFVLDSATWRANPDWGAQLGYNAQGLRRINEASIAMLADLRHRWEAPETPCVISGAVGPRGDGYKIGVMSASEAEEYHRAQVEAFAGTEADMVTAFTLTTVDEAIGIARAARACAIPSAISFTVETDGRLLSGRTIAEAIEIVDQETDGAPAYFMINCAHPTHFDRALPSDEKWMARIGGIKANASSKSHAELDEAETLDAGDPVALGAQYRQLQSRLPRMRILGGCCGTDHRHVAAMARACLPMTASAL</sequence>
<reference evidence="5" key="2">
    <citation type="submission" date="2020-09" db="EMBL/GenBank/DDBJ databases">
        <authorList>
            <person name="Sun Q."/>
            <person name="Sedlacek I."/>
        </authorList>
    </citation>
    <scope>NUCLEOTIDE SEQUENCE</scope>
    <source>
        <strain evidence="5">CCM 7684</strain>
    </source>
</reference>
<dbReference type="InterPro" id="IPR003726">
    <property type="entry name" value="HCY_dom"/>
</dbReference>
<dbReference type="GO" id="GO:0046872">
    <property type="term" value="F:metal ion binding"/>
    <property type="evidence" value="ECO:0007669"/>
    <property type="project" value="UniProtKB-KW"/>
</dbReference>
<dbReference type="AlphaFoldDB" id="A0A8J2VL69"/>
<name>A0A8J2VL69_9RHOB</name>
<dbReference type="EMBL" id="BMCP01000001">
    <property type="protein sequence ID" value="GGE30737.1"/>
    <property type="molecule type" value="Genomic_DNA"/>
</dbReference>
<dbReference type="SUPFAM" id="SSF82282">
    <property type="entry name" value="Homocysteine S-methyltransferase"/>
    <property type="match status" value="1"/>
</dbReference>
<dbReference type="InterPro" id="IPR036589">
    <property type="entry name" value="HCY_dom_sf"/>
</dbReference>
<keyword evidence="2 3" id="KW-0808">Transferase</keyword>
<keyword evidence="3" id="KW-0479">Metal-binding</keyword>
<evidence type="ECO:0000313" key="6">
    <source>
        <dbReference type="Proteomes" id="UP000602745"/>
    </source>
</evidence>
<keyword evidence="6" id="KW-1185">Reference proteome</keyword>
<evidence type="ECO:0000256" key="3">
    <source>
        <dbReference type="PROSITE-ProRule" id="PRU00333"/>
    </source>
</evidence>
<keyword evidence="3" id="KW-0862">Zinc</keyword>
<dbReference type="GO" id="GO:0032259">
    <property type="term" value="P:methylation"/>
    <property type="evidence" value="ECO:0007669"/>
    <property type="project" value="UniProtKB-KW"/>
</dbReference>
<feature type="binding site" evidence="3">
    <location>
        <position position="295"/>
    </location>
    <ligand>
        <name>Zn(2+)</name>
        <dbReference type="ChEBI" id="CHEBI:29105"/>
    </ligand>
</feature>
<feature type="binding site" evidence="3">
    <location>
        <position position="296"/>
    </location>
    <ligand>
        <name>Zn(2+)</name>
        <dbReference type="ChEBI" id="CHEBI:29105"/>
    </ligand>
</feature>
<dbReference type="Pfam" id="PF02574">
    <property type="entry name" value="S-methyl_trans"/>
    <property type="match status" value="1"/>
</dbReference>